<organism evidence="1 2">
    <name type="scientific">Leptospira ryugenii</name>
    <dbReference type="NCBI Taxonomy" id="1917863"/>
    <lineage>
        <taxon>Bacteria</taxon>
        <taxon>Pseudomonadati</taxon>
        <taxon>Spirochaetota</taxon>
        <taxon>Spirochaetia</taxon>
        <taxon>Leptospirales</taxon>
        <taxon>Leptospiraceae</taxon>
        <taxon>Leptospira</taxon>
    </lineage>
</organism>
<keyword evidence="2" id="KW-1185">Reference proteome</keyword>
<dbReference type="AlphaFoldDB" id="A0A2P2DXV3"/>
<comment type="caution">
    <text evidence="1">The sequence shown here is derived from an EMBL/GenBank/DDBJ whole genome shotgun (WGS) entry which is preliminary data.</text>
</comment>
<evidence type="ECO:0000313" key="2">
    <source>
        <dbReference type="Proteomes" id="UP000245133"/>
    </source>
</evidence>
<dbReference type="RefSeq" id="WP_108974372.1">
    <property type="nucleotide sequence ID" value="NZ_BFBB01000003.1"/>
</dbReference>
<evidence type="ECO:0000313" key="1">
    <source>
        <dbReference type="EMBL" id="GBF49461.1"/>
    </source>
</evidence>
<name>A0A2P2DXV3_9LEPT</name>
<gene>
    <name evidence="1" type="ORF">LPTSP4_09740</name>
</gene>
<reference evidence="1 2" key="1">
    <citation type="submission" date="2018-02" db="EMBL/GenBank/DDBJ databases">
        <title>Novel Leptospira species isolated from soil and water in Japan.</title>
        <authorList>
            <person name="Nakao R."/>
            <person name="Masuzawa T."/>
        </authorList>
    </citation>
    <scope>NUCLEOTIDE SEQUENCE [LARGE SCALE GENOMIC DNA]</scope>
    <source>
        <strain evidence="1 2">YH101</strain>
    </source>
</reference>
<accession>A0A2P2DXV3</accession>
<dbReference type="EMBL" id="BFBB01000003">
    <property type="protein sequence ID" value="GBF49461.1"/>
    <property type="molecule type" value="Genomic_DNA"/>
</dbReference>
<protein>
    <submittedName>
        <fullName evidence="1">Uncharacterized protein</fullName>
    </submittedName>
</protein>
<dbReference type="Proteomes" id="UP000245133">
    <property type="component" value="Unassembled WGS sequence"/>
</dbReference>
<sequence length="153" mass="17658">MKPTSDSENIEIKIIEFSKDNSYVRGNSIFRSVNPNYEVAVLGAAVKNKTNSDIIVGMAPETIDPLDNKTVLKPITIDFCCSWLDKTLSSWRVIFFIESLPSFEDFKLESNDLVIRNFIFIYPKRKNPISFTFKHKYLTEPEYKSFDVKVNSN</sequence>
<proteinExistence type="predicted"/>